<dbReference type="GO" id="GO:0005886">
    <property type="term" value="C:plasma membrane"/>
    <property type="evidence" value="ECO:0007669"/>
    <property type="project" value="UniProtKB-SubCell"/>
</dbReference>
<keyword evidence="10" id="KW-0479">Metal-binding</keyword>
<evidence type="ECO:0000256" key="9">
    <source>
        <dbReference type="ARBA" id="ARBA00049940"/>
    </source>
</evidence>
<gene>
    <name evidence="10" type="primary">fluC</name>
    <name evidence="10" type="synonym">crcB</name>
    <name evidence="11" type="ORF">CFN78_14935</name>
</gene>
<reference evidence="11 12" key="1">
    <citation type="submission" date="2017-07" db="EMBL/GenBank/DDBJ databases">
        <title>Amycolatopsis antarcticus sp. nov., isolated from the surface of an Antarcticus brown macroalga.</title>
        <authorList>
            <person name="Wang J."/>
            <person name="Leiva S."/>
            <person name="Huang J."/>
            <person name="Huang Y."/>
        </authorList>
    </citation>
    <scope>NUCLEOTIDE SEQUENCE [LARGE SCALE GENOMIC DNA]</scope>
    <source>
        <strain evidence="11 12">AU-G6</strain>
    </source>
</reference>
<evidence type="ECO:0000313" key="11">
    <source>
        <dbReference type="EMBL" id="OZM72305.1"/>
    </source>
</evidence>
<dbReference type="AlphaFoldDB" id="A0A263D4L2"/>
<evidence type="ECO:0000256" key="8">
    <source>
        <dbReference type="ARBA" id="ARBA00035585"/>
    </source>
</evidence>
<dbReference type="PANTHER" id="PTHR28259">
    <property type="entry name" value="FLUORIDE EXPORT PROTEIN 1-RELATED"/>
    <property type="match status" value="1"/>
</dbReference>
<evidence type="ECO:0000256" key="5">
    <source>
        <dbReference type="ARBA" id="ARBA00023136"/>
    </source>
</evidence>
<evidence type="ECO:0000256" key="4">
    <source>
        <dbReference type="ARBA" id="ARBA00022989"/>
    </source>
</evidence>
<dbReference type="Proteomes" id="UP000242444">
    <property type="component" value="Unassembled WGS sequence"/>
</dbReference>
<comment type="function">
    <text evidence="9 10">Fluoride-specific ion channel. Important for reducing fluoride concentration in the cell, thus reducing its toxicity.</text>
</comment>
<evidence type="ECO:0000313" key="12">
    <source>
        <dbReference type="Proteomes" id="UP000242444"/>
    </source>
</evidence>
<comment type="subcellular location">
    <subcellularLocation>
        <location evidence="1 10">Cell membrane</location>
        <topology evidence="1 10">Multi-pass membrane protein</topology>
    </subcellularLocation>
</comment>
<keyword evidence="3 10" id="KW-0812">Transmembrane</keyword>
<dbReference type="HAMAP" id="MF_00454">
    <property type="entry name" value="FluC"/>
    <property type="match status" value="1"/>
</dbReference>
<organism evidence="11 12">
    <name type="scientific">Amycolatopsis antarctica</name>
    <dbReference type="NCBI Taxonomy" id="1854586"/>
    <lineage>
        <taxon>Bacteria</taxon>
        <taxon>Bacillati</taxon>
        <taxon>Actinomycetota</taxon>
        <taxon>Actinomycetes</taxon>
        <taxon>Pseudonocardiales</taxon>
        <taxon>Pseudonocardiaceae</taxon>
        <taxon>Amycolatopsis</taxon>
    </lineage>
</organism>
<feature type="transmembrane region" description="Helical" evidence="10">
    <location>
        <begin position="12"/>
        <end position="34"/>
    </location>
</feature>
<keyword evidence="12" id="KW-1185">Reference proteome</keyword>
<keyword evidence="2 10" id="KW-1003">Cell membrane</keyword>
<name>A0A263D4L2_9PSEU</name>
<dbReference type="PANTHER" id="PTHR28259:SF1">
    <property type="entry name" value="FLUORIDE EXPORT PROTEIN 1-RELATED"/>
    <property type="match status" value="1"/>
</dbReference>
<evidence type="ECO:0000256" key="7">
    <source>
        <dbReference type="ARBA" id="ARBA00035120"/>
    </source>
</evidence>
<evidence type="ECO:0000256" key="3">
    <source>
        <dbReference type="ARBA" id="ARBA00022692"/>
    </source>
</evidence>
<dbReference type="GO" id="GO:0140114">
    <property type="term" value="P:cellular detoxification of fluoride"/>
    <property type="evidence" value="ECO:0007669"/>
    <property type="project" value="UniProtKB-UniRule"/>
</dbReference>
<dbReference type="GO" id="GO:0046872">
    <property type="term" value="F:metal ion binding"/>
    <property type="evidence" value="ECO:0007669"/>
    <property type="project" value="UniProtKB-KW"/>
</dbReference>
<feature type="transmembrane region" description="Helical" evidence="10">
    <location>
        <begin position="46"/>
        <end position="68"/>
    </location>
</feature>
<keyword evidence="10" id="KW-0813">Transport</keyword>
<keyword evidence="4 10" id="KW-1133">Transmembrane helix</keyword>
<dbReference type="InterPro" id="IPR003691">
    <property type="entry name" value="FluC"/>
</dbReference>
<dbReference type="EMBL" id="NKYE01000008">
    <property type="protein sequence ID" value="OZM72305.1"/>
    <property type="molecule type" value="Genomic_DNA"/>
</dbReference>
<feature type="transmembrane region" description="Helical" evidence="10">
    <location>
        <begin position="80"/>
        <end position="104"/>
    </location>
</feature>
<dbReference type="Pfam" id="PF02537">
    <property type="entry name" value="CRCB"/>
    <property type="match status" value="1"/>
</dbReference>
<dbReference type="FunCoup" id="A0A263D4L2">
    <property type="interactions" value="2"/>
</dbReference>
<proteinExistence type="inferred from homology"/>
<evidence type="ECO:0000256" key="10">
    <source>
        <dbReference type="HAMAP-Rule" id="MF_00454"/>
    </source>
</evidence>
<comment type="catalytic activity">
    <reaction evidence="8">
        <text>fluoride(in) = fluoride(out)</text>
        <dbReference type="Rhea" id="RHEA:76159"/>
        <dbReference type="ChEBI" id="CHEBI:17051"/>
    </reaction>
    <physiologicalReaction direction="left-to-right" evidence="8">
        <dbReference type="Rhea" id="RHEA:76160"/>
    </physiologicalReaction>
</comment>
<evidence type="ECO:0000256" key="6">
    <source>
        <dbReference type="ARBA" id="ARBA00023303"/>
    </source>
</evidence>
<evidence type="ECO:0000256" key="2">
    <source>
        <dbReference type="ARBA" id="ARBA00022475"/>
    </source>
</evidence>
<dbReference type="OrthoDB" id="4408652at2"/>
<dbReference type="InParanoid" id="A0A263D4L2"/>
<sequence>MIATDGSGTPTGLPATLAAVSVGGVLGALARYAITLAWPSAPGTFPWATVIVNASGCLAIGAFLVVITEYRTAHPLLRPFAATGLLGGYTTFSAYCGDIVGLVAEGRPGQAIGYLALTALSAMAAVVCAAKGTRAVLGGRTR</sequence>
<comment type="similarity">
    <text evidence="7 10">Belongs to the fluoride channel Fluc/FEX (TC 1.A.43) family.</text>
</comment>
<feature type="binding site" evidence="10">
    <location>
        <position position="90"/>
    </location>
    <ligand>
        <name>Na(+)</name>
        <dbReference type="ChEBI" id="CHEBI:29101"/>
        <note>structural</note>
    </ligand>
</feature>
<keyword evidence="6 10" id="KW-0407">Ion channel</keyword>
<evidence type="ECO:0000256" key="1">
    <source>
        <dbReference type="ARBA" id="ARBA00004651"/>
    </source>
</evidence>
<comment type="activity regulation">
    <text evidence="10">Na(+) is not transported, but it plays an essential structural role and its presence is essential for fluoride channel function.</text>
</comment>
<keyword evidence="10" id="KW-0915">Sodium</keyword>
<protein>
    <recommendedName>
        <fullName evidence="10">Fluoride-specific ion channel FluC</fullName>
    </recommendedName>
</protein>
<accession>A0A263D4L2</accession>
<keyword evidence="5 10" id="KW-0472">Membrane</keyword>
<feature type="transmembrane region" description="Helical" evidence="10">
    <location>
        <begin position="110"/>
        <end position="130"/>
    </location>
</feature>
<feature type="binding site" evidence="10">
    <location>
        <position position="87"/>
    </location>
    <ligand>
        <name>Na(+)</name>
        <dbReference type="ChEBI" id="CHEBI:29101"/>
        <note>structural</note>
    </ligand>
</feature>
<dbReference type="GO" id="GO:0062054">
    <property type="term" value="F:fluoride channel activity"/>
    <property type="evidence" value="ECO:0007669"/>
    <property type="project" value="UniProtKB-UniRule"/>
</dbReference>
<keyword evidence="10" id="KW-0406">Ion transport</keyword>
<comment type="caution">
    <text evidence="11">The sequence shown here is derived from an EMBL/GenBank/DDBJ whole genome shotgun (WGS) entry which is preliminary data.</text>
</comment>